<evidence type="ECO:0000313" key="2">
    <source>
        <dbReference type="Proteomes" id="UP000199013"/>
    </source>
</evidence>
<dbReference type="EMBL" id="FLUV01000091">
    <property type="protein sequence ID" value="SBW17448.1"/>
    <property type="molecule type" value="Genomic_DNA"/>
</dbReference>
<reference evidence="2" key="1">
    <citation type="submission" date="2016-02" db="EMBL/GenBank/DDBJ databases">
        <authorList>
            <person name="Wibberg D."/>
        </authorList>
    </citation>
    <scope>NUCLEOTIDE SEQUENCE [LARGE SCALE GENOMIC DNA]</scope>
</reference>
<evidence type="ECO:0000313" key="1">
    <source>
        <dbReference type="EMBL" id="SBW17448.1"/>
    </source>
</evidence>
<protein>
    <submittedName>
        <fullName evidence="1">Uncharacterized protein</fullName>
    </submittedName>
</protein>
<proteinExistence type="predicted"/>
<sequence>MNRTTYYFATNPLLPEKGVISVFRRRGGGVQTTDEVFSRDGRWHTTDYLHLYRLGHDDDDLVEVSEAEADALIDTWTRAWGLADKERK</sequence>
<name>A0A1C3NT34_9ACTN</name>
<keyword evidence="2" id="KW-1185">Reference proteome</keyword>
<gene>
    <name evidence="1" type="ORF">FDG2_0222</name>
</gene>
<dbReference type="Proteomes" id="UP000199013">
    <property type="component" value="Unassembled WGS sequence"/>
</dbReference>
<organism evidence="1 2">
    <name type="scientific">Candidatus Protofrankia californiensis</name>
    <dbReference type="NCBI Taxonomy" id="1839754"/>
    <lineage>
        <taxon>Bacteria</taxon>
        <taxon>Bacillati</taxon>
        <taxon>Actinomycetota</taxon>
        <taxon>Actinomycetes</taxon>
        <taxon>Frankiales</taxon>
        <taxon>Frankiaceae</taxon>
        <taxon>Protofrankia</taxon>
    </lineage>
</organism>
<dbReference type="AlphaFoldDB" id="A0A1C3NT34"/>
<accession>A0A1C3NT34</accession>